<protein>
    <recommendedName>
        <fullName evidence="4">TerB family tellurite resistance protein</fullName>
    </recommendedName>
</protein>
<organism evidence="2 3">
    <name type="scientific">Parapedobacter defluvii</name>
    <dbReference type="NCBI Taxonomy" id="2045106"/>
    <lineage>
        <taxon>Bacteria</taxon>
        <taxon>Pseudomonadati</taxon>
        <taxon>Bacteroidota</taxon>
        <taxon>Sphingobacteriia</taxon>
        <taxon>Sphingobacteriales</taxon>
        <taxon>Sphingobacteriaceae</taxon>
        <taxon>Parapedobacter</taxon>
    </lineage>
</organism>
<name>A0ABQ1M8S9_9SPHI</name>
<evidence type="ECO:0000313" key="3">
    <source>
        <dbReference type="Proteomes" id="UP000597338"/>
    </source>
</evidence>
<feature type="chain" id="PRO_5045747026" description="TerB family tellurite resistance protein" evidence="1">
    <location>
        <begin position="26"/>
        <end position="213"/>
    </location>
</feature>
<dbReference type="Proteomes" id="UP000597338">
    <property type="component" value="Unassembled WGS sequence"/>
</dbReference>
<feature type="signal peptide" evidence="1">
    <location>
        <begin position="1"/>
        <end position="25"/>
    </location>
</feature>
<evidence type="ECO:0008006" key="4">
    <source>
        <dbReference type="Google" id="ProtNLM"/>
    </source>
</evidence>
<evidence type="ECO:0000313" key="2">
    <source>
        <dbReference type="EMBL" id="GGC33466.1"/>
    </source>
</evidence>
<sequence length="213" mass="24825">MIKRIVAIPSLFLVLSILAPAKGHAQTDEVVQLLLNVEKLSQLKGILSDMKRGYQIISGGYNAIRNISQGNFRLHEVFLDGLMLVNPEIRKYHRVADIIRYQKDIVTEYRAAFDRFRASGNFTEDEIGYLSRVYRQLFDQSVDNLDELLMVITSSQLRMGDDERLRAIDRICDDVQDKLQFLRHFNREGSLLNLWREREKRETQTLQEIHGTN</sequence>
<accession>A0ABQ1M8S9</accession>
<proteinExistence type="predicted"/>
<keyword evidence="3" id="KW-1185">Reference proteome</keyword>
<reference evidence="3" key="1">
    <citation type="journal article" date="2019" name="Int. J. Syst. Evol. Microbiol.">
        <title>The Global Catalogue of Microorganisms (GCM) 10K type strain sequencing project: providing services to taxonomists for standard genome sequencing and annotation.</title>
        <authorList>
            <consortium name="The Broad Institute Genomics Platform"/>
            <consortium name="The Broad Institute Genome Sequencing Center for Infectious Disease"/>
            <person name="Wu L."/>
            <person name="Ma J."/>
        </authorList>
    </citation>
    <scope>NUCLEOTIDE SEQUENCE [LARGE SCALE GENOMIC DNA]</scope>
    <source>
        <strain evidence="3">CGMCC 1.15342</strain>
    </source>
</reference>
<evidence type="ECO:0000256" key="1">
    <source>
        <dbReference type="SAM" id="SignalP"/>
    </source>
</evidence>
<gene>
    <name evidence="2" type="ORF">GCM10011386_26960</name>
</gene>
<comment type="caution">
    <text evidence="2">The sequence shown here is derived from an EMBL/GenBank/DDBJ whole genome shotgun (WGS) entry which is preliminary data.</text>
</comment>
<keyword evidence="1" id="KW-0732">Signal</keyword>
<dbReference type="EMBL" id="BMIK01000009">
    <property type="protein sequence ID" value="GGC33466.1"/>
    <property type="molecule type" value="Genomic_DNA"/>
</dbReference>